<evidence type="ECO:0000256" key="3">
    <source>
        <dbReference type="SAM" id="Phobius"/>
    </source>
</evidence>
<dbReference type="Proteomes" id="UP001190700">
    <property type="component" value="Unassembled WGS sequence"/>
</dbReference>
<organism evidence="4 5">
    <name type="scientific">Cymbomonas tetramitiformis</name>
    <dbReference type="NCBI Taxonomy" id="36881"/>
    <lineage>
        <taxon>Eukaryota</taxon>
        <taxon>Viridiplantae</taxon>
        <taxon>Chlorophyta</taxon>
        <taxon>Pyramimonadophyceae</taxon>
        <taxon>Pyramimonadales</taxon>
        <taxon>Pyramimonadaceae</taxon>
        <taxon>Cymbomonas</taxon>
    </lineage>
</organism>
<evidence type="ECO:0000313" key="5">
    <source>
        <dbReference type="Proteomes" id="UP001190700"/>
    </source>
</evidence>
<feature type="coiled-coil region" evidence="1">
    <location>
        <begin position="260"/>
        <end position="315"/>
    </location>
</feature>
<accession>A0AAE0LGV5</accession>
<dbReference type="AlphaFoldDB" id="A0AAE0LGV5"/>
<protein>
    <submittedName>
        <fullName evidence="4">Uncharacterized protein</fullName>
    </submittedName>
</protein>
<keyword evidence="3" id="KW-1133">Transmembrane helix</keyword>
<keyword evidence="5" id="KW-1185">Reference proteome</keyword>
<feature type="transmembrane region" description="Helical" evidence="3">
    <location>
        <begin position="490"/>
        <end position="512"/>
    </location>
</feature>
<name>A0AAE0LGV5_9CHLO</name>
<keyword evidence="3" id="KW-0812">Transmembrane</keyword>
<keyword evidence="1" id="KW-0175">Coiled coil</keyword>
<sequence length="515" mass="57296">MSETLPGVQTAGGIWHPTKVYKPPCDIRENGLEPGHLCGYVYIDNQGVLHECKRKASNQHPVCMAEQWHKVAHLLDPQEVDPLFAKLVGCNPGKLYKIRCQPINTLIRNAVIAKHASELEQAVDSDDDSVSVVNESNRYTAEVVNSSTAEFEKFQKYSQVSSAEVHNAVVANRAVLSPDAPQGFKRYVPKSARNTPSKPESVQTTDANLEVVAKKLAKLQVDSPAQSPVEESARVLELETLLKVANEKFATAEKLYESFRVESEQQLTELNQKHAKLEKSLKKAQTELKLKSEEIAKLTSRIAQLEDYIVDKELEQEDQAQSDESQPAIKLGTDDSPRSGTPSEYAADDPNDELGFQCRGRQDSSVYFVRGGPGHGEYNIFADAIDAGWYDRAPLNAIKLTGADIPFGREWLGRPPKQTGRWAAFKKGVKKSNPFVRWLFVSIVMTVFLSFVYVAVVSVDEFLSCKTLWNGSNMVCSQVKKIEALVSENMIFVAGVIGVELAGLIMYCWNLYRQP</sequence>
<reference evidence="4 5" key="1">
    <citation type="journal article" date="2015" name="Genome Biol. Evol.">
        <title>Comparative Genomics of a Bacterivorous Green Alga Reveals Evolutionary Causalities and Consequences of Phago-Mixotrophic Mode of Nutrition.</title>
        <authorList>
            <person name="Burns J.A."/>
            <person name="Paasch A."/>
            <person name="Narechania A."/>
            <person name="Kim E."/>
        </authorList>
    </citation>
    <scope>NUCLEOTIDE SEQUENCE [LARGE SCALE GENOMIC DNA]</scope>
    <source>
        <strain evidence="4 5">PLY_AMNH</strain>
    </source>
</reference>
<proteinExistence type="predicted"/>
<dbReference type="EMBL" id="LGRX02002089">
    <property type="protein sequence ID" value="KAK3284926.1"/>
    <property type="molecule type" value="Genomic_DNA"/>
</dbReference>
<feature type="transmembrane region" description="Helical" evidence="3">
    <location>
        <begin position="435"/>
        <end position="456"/>
    </location>
</feature>
<feature type="region of interest" description="Disordered" evidence="2">
    <location>
        <begin position="316"/>
        <end position="354"/>
    </location>
</feature>
<comment type="caution">
    <text evidence="4">The sequence shown here is derived from an EMBL/GenBank/DDBJ whole genome shotgun (WGS) entry which is preliminary data.</text>
</comment>
<evidence type="ECO:0000256" key="1">
    <source>
        <dbReference type="SAM" id="Coils"/>
    </source>
</evidence>
<keyword evidence="3" id="KW-0472">Membrane</keyword>
<evidence type="ECO:0000256" key="2">
    <source>
        <dbReference type="SAM" id="MobiDB-lite"/>
    </source>
</evidence>
<evidence type="ECO:0000313" key="4">
    <source>
        <dbReference type="EMBL" id="KAK3284926.1"/>
    </source>
</evidence>
<gene>
    <name evidence="4" type="ORF">CYMTET_7453</name>
</gene>